<comment type="caution">
    <text evidence="2">The sequence shown here is derived from an EMBL/GenBank/DDBJ whole genome shotgun (WGS) entry which is preliminary data.</text>
</comment>
<dbReference type="EMBL" id="PFBA01000008">
    <property type="protein sequence ID" value="PIT92807.1"/>
    <property type="molecule type" value="Genomic_DNA"/>
</dbReference>
<feature type="compositionally biased region" description="Pro residues" evidence="1">
    <location>
        <begin position="80"/>
        <end position="97"/>
    </location>
</feature>
<dbReference type="AlphaFoldDB" id="A0A2M6WJ43"/>
<dbReference type="PROSITE" id="PS51257">
    <property type="entry name" value="PROKAR_LIPOPROTEIN"/>
    <property type="match status" value="1"/>
</dbReference>
<protein>
    <submittedName>
        <fullName evidence="2">Uncharacterized protein</fullName>
    </submittedName>
</protein>
<accession>A0A2M6WJ43</accession>
<reference evidence="3" key="1">
    <citation type="submission" date="2017-09" db="EMBL/GenBank/DDBJ databases">
        <title>Depth-based differentiation of microbial function through sediment-hosted aquifers and enrichment of novel symbionts in the deep terrestrial subsurface.</title>
        <authorList>
            <person name="Probst A.J."/>
            <person name="Ladd B."/>
            <person name="Jarett J.K."/>
            <person name="Geller-Mcgrath D.E."/>
            <person name="Sieber C.M.K."/>
            <person name="Emerson J.B."/>
            <person name="Anantharaman K."/>
            <person name="Thomas B.C."/>
            <person name="Malmstrom R."/>
            <person name="Stieglmeier M."/>
            <person name="Klingl A."/>
            <person name="Woyke T."/>
            <person name="Ryan C.M."/>
            <person name="Banfield J.F."/>
        </authorList>
    </citation>
    <scope>NUCLEOTIDE SEQUENCE [LARGE SCALE GENOMIC DNA]</scope>
</reference>
<proteinExistence type="predicted"/>
<sequence length="340" mass="39327">MKRNIFFIFFVGFFVMSDVFILYTHHSSAQSCSADTWQCGDWKICQRNGTQLRTCTKTFDCPSAETPSPSTSQSCGDVLLPPPPPQPGNSPPPPSPTPRTDEEPPPDFSPVTCFRDVFDCDEWRSCDRFGEQQRDCSLSFDCPNVVDPKPFTSRRCENLQCGNKEFIDERIQCRLELEPAGLVRELELQYFPEECRSFSDEKQRDECVELYRSADTCYNFSRAEDRFNCLRSLLSAPRDFRSAYADCGKRFAEARIICEDDLKQAVFTLVKFRFEDMSKRAQNLLPLGVSVLDVTEFVSTVELKKQEFNDAETKFDRREIVLDVRRAWRDFVQKAINQLR</sequence>
<gene>
    <name evidence="2" type="ORF">COU08_00565</name>
</gene>
<evidence type="ECO:0000313" key="2">
    <source>
        <dbReference type="EMBL" id="PIT92807.1"/>
    </source>
</evidence>
<organism evidence="2 3">
    <name type="scientific">Candidatus Harrisonbacteria bacterium CG10_big_fil_rev_8_21_14_0_10_42_17</name>
    <dbReference type="NCBI Taxonomy" id="1974584"/>
    <lineage>
        <taxon>Bacteria</taxon>
        <taxon>Candidatus Harrisoniibacteriota</taxon>
    </lineage>
</organism>
<name>A0A2M6WJ43_9BACT</name>
<feature type="compositionally biased region" description="Polar residues" evidence="1">
    <location>
        <begin position="66"/>
        <end position="75"/>
    </location>
</feature>
<feature type="region of interest" description="Disordered" evidence="1">
    <location>
        <begin position="66"/>
        <end position="106"/>
    </location>
</feature>
<evidence type="ECO:0000256" key="1">
    <source>
        <dbReference type="SAM" id="MobiDB-lite"/>
    </source>
</evidence>
<dbReference type="Proteomes" id="UP000228635">
    <property type="component" value="Unassembled WGS sequence"/>
</dbReference>
<evidence type="ECO:0000313" key="3">
    <source>
        <dbReference type="Proteomes" id="UP000228635"/>
    </source>
</evidence>